<feature type="DNA-binding region" description="OmpR/PhoB-type" evidence="5">
    <location>
        <begin position="1"/>
        <end position="92"/>
    </location>
</feature>
<dbReference type="SMART" id="SM00862">
    <property type="entry name" value="Trans_reg_C"/>
    <property type="match status" value="1"/>
</dbReference>
<dbReference type="InterPro" id="IPR016032">
    <property type="entry name" value="Sig_transdc_resp-reg_C-effctor"/>
</dbReference>
<dbReference type="Proteomes" id="UP001595891">
    <property type="component" value="Unassembled WGS sequence"/>
</dbReference>
<evidence type="ECO:0000256" key="1">
    <source>
        <dbReference type="ARBA" id="ARBA00005820"/>
    </source>
</evidence>
<keyword evidence="4" id="KW-0804">Transcription</keyword>
<dbReference type="Pfam" id="PF03704">
    <property type="entry name" value="BTAD"/>
    <property type="match status" value="1"/>
</dbReference>
<evidence type="ECO:0000256" key="6">
    <source>
        <dbReference type="SAM" id="MobiDB-lite"/>
    </source>
</evidence>
<evidence type="ECO:0000256" key="4">
    <source>
        <dbReference type="ARBA" id="ARBA00023163"/>
    </source>
</evidence>
<evidence type="ECO:0000259" key="7">
    <source>
        <dbReference type="PROSITE" id="PS51755"/>
    </source>
</evidence>
<dbReference type="Pfam" id="PF00486">
    <property type="entry name" value="Trans_reg_C"/>
    <property type="match status" value="1"/>
</dbReference>
<dbReference type="Gene3D" id="1.10.10.10">
    <property type="entry name" value="Winged helix-like DNA-binding domain superfamily/Winged helix DNA-binding domain"/>
    <property type="match status" value="1"/>
</dbReference>
<feature type="region of interest" description="Disordered" evidence="6">
    <location>
        <begin position="246"/>
        <end position="274"/>
    </location>
</feature>
<dbReference type="Gene3D" id="1.25.40.10">
    <property type="entry name" value="Tetratricopeptide repeat domain"/>
    <property type="match status" value="1"/>
</dbReference>
<organism evidence="8 9">
    <name type="scientific">Sphaerisporangium corydalis</name>
    <dbReference type="NCBI Taxonomy" id="1441875"/>
    <lineage>
        <taxon>Bacteria</taxon>
        <taxon>Bacillati</taxon>
        <taxon>Actinomycetota</taxon>
        <taxon>Actinomycetes</taxon>
        <taxon>Streptosporangiales</taxon>
        <taxon>Streptosporangiaceae</taxon>
        <taxon>Sphaerisporangium</taxon>
    </lineage>
</organism>
<evidence type="ECO:0000256" key="3">
    <source>
        <dbReference type="ARBA" id="ARBA00023125"/>
    </source>
</evidence>
<evidence type="ECO:0000256" key="2">
    <source>
        <dbReference type="ARBA" id="ARBA00023015"/>
    </source>
</evidence>
<dbReference type="InterPro" id="IPR011990">
    <property type="entry name" value="TPR-like_helical_dom_sf"/>
</dbReference>
<dbReference type="PRINTS" id="PR00364">
    <property type="entry name" value="DISEASERSIST"/>
</dbReference>
<dbReference type="CDD" id="cd15831">
    <property type="entry name" value="BTAD"/>
    <property type="match status" value="1"/>
</dbReference>
<dbReference type="RefSeq" id="WP_262840375.1">
    <property type="nucleotide sequence ID" value="NZ_JANZYP010000001.1"/>
</dbReference>
<proteinExistence type="inferred from homology"/>
<dbReference type="PANTHER" id="PTHR35807">
    <property type="entry name" value="TRANSCRIPTIONAL REGULATOR REDD-RELATED"/>
    <property type="match status" value="1"/>
</dbReference>
<reference evidence="9" key="1">
    <citation type="journal article" date="2019" name="Int. J. Syst. Evol. Microbiol.">
        <title>The Global Catalogue of Microorganisms (GCM) 10K type strain sequencing project: providing services to taxonomists for standard genome sequencing and annotation.</title>
        <authorList>
            <consortium name="The Broad Institute Genomics Platform"/>
            <consortium name="The Broad Institute Genome Sequencing Center for Infectious Disease"/>
            <person name="Wu L."/>
            <person name="Ma J."/>
        </authorList>
    </citation>
    <scope>NUCLEOTIDE SEQUENCE [LARGE SCALE GENOMIC DNA]</scope>
    <source>
        <strain evidence="9">CCUG 49560</strain>
    </source>
</reference>
<keyword evidence="9" id="KW-1185">Reference proteome</keyword>
<dbReference type="InterPro" id="IPR036388">
    <property type="entry name" value="WH-like_DNA-bd_sf"/>
</dbReference>
<dbReference type="SMART" id="SM01043">
    <property type="entry name" value="BTAD"/>
    <property type="match status" value="1"/>
</dbReference>
<keyword evidence="3 5" id="KW-0238">DNA-binding</keyword>
<dbReference type="InterPro" id="IPR001867">
    <property type="entry name" value="OmpR/PhoB-type_DNA-bd"/>
</dbReference>
<dbReference type="PANTHER" id="PTHR35807:SF1">
    <property type="entry name" value="TRANSCRIPTIONAL REGULATOR REDD"/>
    <property type="match status" value="1"/>
</dbReference>
<feature type="domain" description="OmpR/PhoB-type" evidence="7">
    <location>
        <begin position="1"/>
        <end position="92"/>
    </location>
</feature>
<dbReference type="InterPro" id="IPR051677">
    <property type="entry name" value="AfsR-DnrI-RedD_regulator"/>
</dbReference>
<dbReference type="InterPro" id="IPR005158">
    <property type="entry name" value="BTAD"/>
</dbReference>
<protein>
    <submittedName>
        <fullName evidence="8">BTAD domain-containing putative transcriptional regulator</fullName>
    </submittedName>
</protein>
<dbReference type="SUPFAM" id="SSF46894">
    <property type="entry name" value="C-terminal effector domain of the bipartite response regulators"/>
    <property type="match status" value="1"/>
</dbReference>
<evidence type="ECO:0000313" key="8">
    <source>
        <dbReference type="EMBL" id="MFC4587720.1"/>
    </source>
</evidence>
<evidence type="ECO:0000313" key="9">
    <source>
        <dbReference type="Proteomes" id="UP001595891"/>
    </source>
</evidence>
<keyword evidence="2" id="KW-0805">Transcription regulation</keyword>
<accession>A0ABV9EHB4</accession>
<comment type="caution">
    <text evidence="8">The sequence shown here is derived from an EMBL/GenBank/DDBJ whole genome shotgun (WGS) entry which is preliminary data.</text>
</comment>
<sequence>MEFQVLGPLHVGDDTTDLTPSAAKVRAVLAMLVLRHNQIVSTRELIDELWGERPPATALPTLHTYVYKLRKMLGTGGPASVVTKPYGYLLATSPETIDVYRFERLVADGWSALERDDPGRATTSLAQALGLWRGPALADLTAGELLSAQVTRLEEGRLRALQLRLEADLRLGRHGELVSELKELIAIHPLNEDFYAKLMTALYQVGRRGEALEVYQNLRGVLVAQLGVDPSPALCRLQQRLLSVDPGLDQPDLDPLPPRPPRAGAGTATGTPAQLPPDIADFVGRAEAGDQIAAILSGAADPGTAMRVVCLTGMPGAGETTLAVHAAHRARADFPSGQLFAELGGAGAPADPGEVLAGFLRAAGVPAEEVPACRDERSKLFRTWCGDRRVLIVLDDADGPAQIQPLLPGSAGCAVIVTSRTGLHGLAGAQTVELGPLGAGEGLELLARIIGPARLEDERAAAERIVHLCGRLPLALRCAGARLAAGQGLTLEKLAERLQDPRSRLAELSVADLDVRTAFRGAYERLGEPERSLFRLLGLLQTPSITMRQAGALLGREPGHAERLLDRLAGRRLLRARPEPGGEVRYTIHELARLFARECLERELDACGEPAPGDLAAAPRVLGT</sequence>
<evidence type="ECO:0000256" key="5">
    <source>
        <dbReference type="PROSITE-ProRule" id="PRU01091"/>
    </source>
</evidence>
<dbReference type="InterPro" id="IPR027417">
    <property type="entry name" value="P-loop_NTPase"/>
</dbReference>
<name>A0ABV9EHB4_9ACTN</name>
<dbReference type="PROSITE" id="PS51755">
    <property type="entry name" value="OMPR_PHOB"/>
    <property type="match status" value="1"/>
</dbReference>
<dbReference type="SUPFAM" id="SSF52540">
    <property type="entry name" value="P-loop containing nucleoside triphosphate hydrolases"/>
    <property type="match status" value="1"/>
</dbReference>
<dbReference type="Gene3D" id="3.40.50.300">
    <property type="entry name" value="P-loop containing nucleotide triphosphate hydrolases"/>
    <property type="match status" value="1"/>
</dbReference>
<comment type="similarity">
    <text evidence="1">Belongs to the AfsR/DnrI/RedD regulatory family.</text>
</comment>
<dbReference type="EMBL" id="JBHSFN010000009">
    <property type="protein sequence ID" value="MFC4587720.1"/>
    <property type="molecule type" value="Genomic_DNA"/>
</dbReference>
<dbReference type="SUPFAM" id="SSF48452">
    <property type="entry name" value="TPR-like"/>
    <property type="match status" value="1"/>
</dbReference>
<feature type="compositionally biased region" description="Low complexity" evidence="6">
    <location>
        <begin position="262"/>
        <end position="274"/>
    </location>
</feature>
<gene>
    <name evidence="8" type="ORF">ACFO8L_16620</name>
</gene>